<dbReference type="FunFam" id="1.20.1510.10:FF:000013">
    <property type="entry name" value="Cation efflux family protein"/>
    <property type="match status" value="1"/>
</dbReference>
<feature type="compositionally biased region" description="Basic and acidic residues" evidence="8">
    <location>
        <begin position="257"/>
        <end position="275"/>
    </location>
</feature>
<comment type="caution">
    <text evidence="10">The sequence shown here is derived from an EMBL/GenBank/DDBJ whole genome shotgun (WGS) entry which is preliminary data.</text>
</comment>
<dbReference type="Gene3D" id="1.20.1510.10">
    <property type="entry name" value="Cation efflux protein transmembrane domain"/>
    <property type="match status" value="1"/>
</dbReference>
<evidence type="ECO:0000259" key="9">
    <source>
        <dbReference type="Pfam" id="PF01545"/>
    </source>
</evidence>
<feature type="region of interest" description="Disordered" evidence="8">
    <location>
        <begin position="624"/>
        <end position="681"/>
    </location>
</feature>
<dbReference type="STRING" id="660025.F9FVW2"/>
<name>F9FVW2_FUSOF</name>
<comment type="subcellular location">
    <subcellularLocation>
        <location evidence="1">Membrane</location>
        <topology evidence="1">Multi-pass membrane protein</topology>
    </subcellularLocation>
</comment>
<comment type="similarity">
    <text evidence="2">Belongs to the cation diffusion facilitator (CDF) transporter (TC 2.A.4) family. SLC30A subfamily.</text>
</comment>
<feature type="domain" description="Cation efflux protein transmembrane" evidence="9">
    <location>
        <begin position="306"/>
        <end position="522"/>
    </location>
</feature>
<evidence type="ECO:0000256" key="2">
    <source>
        <dbReference type="ARBA" id="ARBA00008873"/>
    </source>
</evidence>
<dbReference type="GO" id="GO:0098771">
    <property type="term" value="P:inorganic ion homeostasis"/>
    <property type="evidence" value="ECO:0007669"/>
    <property type="project" value="UniProtKB-ARBA"/>
</dbReference>
<feature type="compositionally biased region" description="Acidic residues" evidence="8">
    <location>
        <begin position="632"/>
        <end position="642"/>
    </location>
</feature>
<sequence length="681" mass="72971">MYSKCPDANLTIPESRWLSGQGQARPGQLLAVRRPEPRDHSSGESVVDSGFTSHPILNGVTLRNSKGKHATQYPAPSPTFPCYPYFPCKTTSRIYCMSLPQAGRPTGAGAGAGVTSPIAGPGAGIGAGATHSHNQSRGFASWGHGHINGHPNVHISQQTKYRGQMTLLRSNIATPHVACLRLRLRALQKASIVAALSTCAYLSASSKLSSYHVSNTASVARPSTNSLPHLAPFRNKLRSPPSLVKTSMSQIRPHTGQGHDHKDGHNHSHGHDHSHSHGILGHHHHHDNAYLTSGNKDDPGVRITRIGLVSNLGMAIAKFAGGWAFNSKAMTADAWHSITDLASDILTLATVTWSLKPPTDKFPMGFGKVESLGSLGVSSMLLAGGLYMGWDSGISLYGHFYPEAAHGILEHVGHGHSHSHGAAALGIPSMHAAWLAAGTILIKEWLYHATMKVARERKSSVLASNAIHHRVDSLTGFVTLAAIMGANAMENAAWLDPVGGLLISIMVIQAGAGNTVAAFRELADQGIDDEIKSSVTKQANKALKNVVEGHEVALREVSGIKSGQNYLVDLEMTVPGAWSVDTTQQVEDAVRTQVGGKVRGVRRVRIRFSPREATAKARFDDFIPGTVVLPPETEEDASEAEGESNHNHEHHDHHDHKSSGHVHEPNGSHEQGDGLRNRNKH</sequence>
<dbReference type="PANTHER" id="PTHR43840">
    <property type="entry name" value="MITOCHONDRIAL METAL TRANSPORTER 1-RELATED"/>
    <property type="match status" value="1"/>
</dbReference>
<dbReference type="PANTHER" id="PTHR43840:SF15">
    <property type="entry name" value="MITOCHONDRIAL METAL TRANSPORTER 1-RELATED"/>
    <property type="match status" value="1"/>
</dbReference>
<keyword evidence="4" id="KW-0812">Transmembrane</keyword>
<feature type="compositionally biased region" description="Basic residues" evidence="8">
    <location>
        <begin position="276"/>
        <end position="286"/>
    </location>
</feature>
<evidence type="ECO:0000256" key="4">
    <source>
        <dbReference type="ARBA" id="ARBA00022692"/>
    </source>
</evidence>
<dbReference type="GO" id="GO:0016020">
    <property type="term" value="C:membrane"/>
    <property type="evidence" value="ECO:0007669"/>
    <property type="project" value="UniProtKB-SubCell"/>
</dbReference>
<accession>F9FVW2</accession>
<dbReference type="AlphaFoldDB" id="F9FVW2"/>
<dbReference type="EMBL" id="AFQF01002719">
    <property type="protein sequence ID" value="EGU78943.1"/>
    <property type="molecule type" value="Genomic_DNA"/>
</dbReference>
<feature type="region of interest" description="Disordered" evidence="8">
    <location>
        <begin position="32"/>
        <end position="53"/>
    </location>
</feature>
<dbReference type="InterPro" id="IPR002524">
    <property type="entry name" value="Cation_efflux"/>
</dbReference>
<evidence type="ECO:0000256" key="7">
    <source>
        <dbReference type="ARBA" id="ARBA00023136"/>
    </source>
</evidence>
<dbReference type="GO" id="GO:0030003">
    <property type="term" value="P:intracellular monoatomic cation homeostasis"/>
    <property type="evidence" value="ECO:0007669"/>
    <property type="project" value="UniProtKB-ARBA"/>
</dbReference>
<dbReference type="GO" id="GO:0005739">
    <property type="term" value="C:mitochondrion"/>
    <property type="evidence" value="ECO:0007669"/>
    <property type="project" value="UniProtKB-ARBA"/>
</dbReference>
<reference evidence="10" key="1">
    <citation type="journal article" date="2012" name="Mol. Plant Microbe Interact.">
        <title>A highly conserved effector in Fusarium oxysporum is required for full virulence on Arabidopsis.</title>
        <authorList>
            <person name="Thatcher L.F."/>
            <person name="Gardiner D.M."/>
            <person name="Kazan K."/>
            <person name="Manners J."/>
        </authorList>
    </citation>
    <scope>NUCLEOTIDE SEQUENCE [LARGE SCALE GENOMIC DNA]</scope>
    <source>
        <strain evidence="10">Fo5176</strain>
    </source>
</reference>
<dbReference type="OrthoDB" id="435980at2759"/>
<keyword evidence="6" id="KW-0406">Ion transport</keyword>
<evidence type="ECO:0000256" key="6">
    <source>
        <dbReference type="ARBA" id="ARBA00023065"/>
    </source>
</evidence>
<dbReference type="GO" id="GO:0008324">
    <property type="term" value="F:monoatomic cation transmembrane transporter activity"/>
    <property type="evidence" value="ECO:0007669"/>
    <property type="project" value="InterPro"/>
</dbReference>
<gene>
    <name evidence="10" type="ORF">FOXB_10543</name>
</gene>
<evidence type="ECO:0000256" key="8">
    <source>
        <dbReference type="SAM" id="MobiDB-lite"/>
    </source>
</evidence>
<evidence type="ECO:0000256" key="5">
    <source>
        <dbReference type="ARBA" id="ARBA00022989"/>
    </source>
</evidence>
<evidence type="ECO:0000313" key="10">
    <source>
        <dbReference type="EMBL" id="EGU78943.1"/>
    </source>
</evidence>
<dbReference type="InterPro" id="IPR058533">
    <property type="entry name" value="Cation_efflux_TM"/>
</dbReference>
<dbReference type="Gene3D" id="3.30.70.1350">
    <property type="entry name" value="Cation efflux protein, cytoplasmic domain"/>
    <property type="match status" value="1"/>
</dbReference>
<evidence type="ECO:0000256" key="1">
    <source>
        <dbReference type="ARBA" id="ARBA00004141"/>
    </source>
</evidence>
<organism evidence="10">
    <name type="scientific">Fusarium oxysporum (strain Fo5176)</name>
    <name type="common">Fusarium vascular wilt</name>
    <dbReference type="NCBI Taxonomy" id="660025"/>
    <lineage>
        <taxon>Eukaryota</taxon>
        <taxon>Fungi</taxon>
        <taxon>Dikarya</taxon>
        <taxon>Ascomycota</taxon>
        <taxon>Pezizomycotina</taxon>
        <taxon>Sordariomycetes</taxon>
        <taxon>Hypocreomycetidae</taxon>
        <taxon>Hypocreales</taxon>
        <taxon>Nectriaceae</taxon>
        <taxon>Fusarium</taxon>
        <taxon>Fusarium oxysporum species complex</taxon>
    </lineage>
</organism>
<keyword evidence="3" id="KW-0813">Transport</keyword>
<dbReference type="PaxDb" id="5507-FOXG_09387P0"/>
<keyword evidence="7" id="KW-0472">Membrane</keyword>
<dbReference type="FunFam" id="3.30.70.1350:FF:000010">
    <property type="entry name" value="Cation efflux family protein, putative"/>
    <property type="match status" value="1"/>
</dbReference>
<feature type="compositionally biased region" description="Basic and acidic residues" evidence="8">
    <location>
        <begin position="33"/>
        <end position="42"/>
    </location>
</feature>
<dbReference type="InterPro" id="IPR027469">
    <property type="entry name" value="Cation_efflux_TMD_sf"/>
</dbReference>
<feature type="region of interest" description="Disordered" evidence="8">
    <location>
        <begin position="229"/>
        <end position="295"/>
    </location>
</feature>
<dbReference type="InterPro" id="IPR050291">
    <property type="entry name" value="CDF_Transporter"/>
</dbReference>
<dbReference type="Pfam" id="PF01545">
    <property type="entry name" value="Cation_efflux"/>
    <property type="match status" value="1"/>
</dbReference>
<dbReference type="InterPro" id="IPR036837">
    <property type="entry name" value="Cation_efflux_CTD_sf"/>
</dbReference>
<proteinExistence type="inferred from homology"/>
<dbReference type="NCBIfam" id="TIGR01297">
    <property type="entry name" value="CDF"/>
    <property type="match status" value="1"/>
</dbReference>
<protein>
    <recommendedName>
        <fullName evidence="9">Cation efflux protein transmembrane domain-containing protein</fullName>
    </recommendedName>
</protein>
<feature type="compositionally biased region" description="Basic and acidic residues" evidence="8">
    <location>
        <begin position="643"/>
        <end position="681"/>
    </location>
</feature>
<keyword evidence="5" id="KW-1133">Transmembrane helix</keyword>
<dbReference type="SUPFAM" id="SSF161111">
    <property type="entry name" value="Cation efflux protein transmembrane domain-like"/>
    <property type="match status" value="1"/>
</dbReference>
<evidence type="ECO:0000256" key="3">
    <source>
        <dbReference type="ARBA" id="ARBA00022448"/>
    </source>
</evidence>